<dbReference type="Proteomes" id="UP001359559">
    <property type="component" value="Unassembled WGS sequence"/>
</dbReference>
<dbReference type="EMBL" id="JAYKXN010000008">
    <property type="protein sequence ID" value="KAK7263448.1"/>
    <property type="molecule type" value="Genomic_DNA"/>
</dbReference>
<feature type="transmembrane region" description="Helical" evidence="3">
    <location>
        <begin position="31"/>
        <end position="53"/>
    </location>
</feature>
<dbReference type="GO" id="GO:0005886">
    <property type="term" value="C:plasma membrane"/>
    <property type="evidence" value="ECO:0007669"/>
    <property type="project" value="TreeGrafter"/>
</dbReference>
<dbReference type="AlphaFoldDB" id="A0AAN9F1D4"/>
<keyword evidence="2 3" id="KW-0472">Membrane</keyword>
<keyword evidence="5" id="KW-1185">Reference proteome</keyword>
<evidence type="ECO:0000256" key="3">
    <source>
        <dbReference type="SAM" id="Phobius"/>
    </source>
</evidence>
<dbReference type="PANTHER" id="PTHR31234:SF2">
    <property type="entry name" value="OS05G0199100 PROTEIN"/>
    <property type="match status" value="1"/>
</dbReference>
<evidence type="ECO:0000256" key="2">
    <source>
        <dbReference type="ARBA" id="ARBA00023136"/>
    </source>
</evidence>
<comment type="subcellular location">
    <subcellularLocation>
        <location evidence="1">Membrane</location>
    </subcellularLocation>
</comment>
<dbReference type="InterPro" id="IPR044839">
    <property type="entry name" value="NDR1-like"/>
</dbReference>
<evidence type="ECO:0008006" key="6">
    <source>
        <dbReference type="Google" id="ProtNLM"/>
    </source>
</evidence>
<gene>
    <name evidence="4" type="ORF">RJT34_31038</name>
</gene>
<organism evidence="4 5">
    <name type="scientific">Clitoria ternatea</name>
    <name type="common">Butterfly pea</name>
    <dbReference type="NCBI Taxonomy" id="43366"/>
    <lineage>
        <taxon>Eukaryota</taxon>
        <taxon>Viridiplantae</taxon>
        <taxon>Streptophyta</taxon>
        <taxon>Embryophyta</taxon>
        <taxon>Tracheophyta</taxon>
        <taxon>Spermatophyta</taxon>
        <taxon>Magnoliopsida</taxon>
        <taxon>eudicotyledons</taxon>
        <taxon>Gunneridae</taxon>
        <taxon>Pentapetalae</taxon>
        <taxon>rosids</taxon>
        <taxon>fabids</taxon>
        <taxon>Fabales</taxon>
        <taxon>Fabaceae</taxon>
        <taxon>Papilionoideae</taxon>
        <taxon>50 kb inversion clade</taxon>
        <taxon>NPAAA clade</taxon>
        <taxon>indigoferoid/millettioid clade</taxon>
        <taxon>Phaseoleae</taxon>
        <taxon>Clitoria</taxon>
    </lineage>
</organism>
<keyword evidence="3" id="KW-0812">Transmembrane</keyword>
<dbReference type="PANTHER" id="PTHR31234">
    <property type="entry name" value="LATE EMBRYOGENESIS ABUNDANT (LEA) HYDROXYPROLINE-RICH GLYCOPROTEIN FAMILY"/>
    <property type="match status" value="1"/>
</dbReference>
<comment type="caution">
    <text evidence="4">The sequence shown here is derived from an EMBL/GenBank/DDBJ whole genome shotgun (WGS) entry which is preliminary data.</text>
</comment>
<dbReference type="GO" id="GO:0098542">
    <property type="term" value="P:defense response to other organism"/>
    <property type="evidence" value="ECO:0007669"/>
    <property type="project" value="InterPro"/>
</dbReference>
<accession>A0AAN9F1D4</accession>
<protein>
    <recommendedName>
        <fullName evidence="6">Late embryogenesis abundant protein LEA-2 subgroup domain-containing protein</fullName>
    </recommendedName>
</protein>
<keyword evidence="3" id="KW-1133">Transmembrane helix</keyword>
<evidence type="ECO:0000313" key="4">
    <source>
        <dbReference type="EMBL" id="KAK7263448.1"/>
    </source>
</evidence>
<reference evidence="4 5" key="1">
    <citation type="submission" date="2024-01" db="EMBL/GenBank/DDBJ databases">
        <title>The genomes of 5 underutilized Papilionoideae crops provide insights into root nodulation and disease resistance.</title>
        <authorList>
            <person name="Yuan L."/>
        </authorList>
    </citation>
    <scope>NUCLEOTIDE SEQUENCE [LARGE SCALE GENOMIC DNA]</scope>
    <source>
        <strain evidence="4">LY-2023</strain>
        <tissue evidence="4">Leaf</tissue>
    </source>
</reference>
<sequence>MSSMTPMDMEHPFNNSTTRTRCCHNGCFRKLILMLVCIFVAFMAIISIAWHVMDPHDPGFGVTSLSVTKFTVSDSQLRGKYEVGLTFKNPNKKVQVELDSFNVFVLYGKVELVTRDLPKSVQKVVAENMVEEWNKGVLDFNVKLEVRVRFEGGFWPAKVKFLNVYCGNLDVGFFSPKDTGKLLGIGKDCN</sequence>
<evidence type="ECO:0000256" key="1">
    <source>
        <dbReference type="ARBA" id="ARBA00004370"/>
    </source>
</evidence>
<name>A0AAN9F1D4_CLITE</name>
<proteinExistence type="predicted"/>
<evidence type="ECO:0000313" key="5">
    <source>
        <dbReference type="Proteomes" id="UP001359559"/>
    </source>
</evidence>